<protein>
    <submittedName>
        <fullName evidence="1">Uncharacterized protein</fullName>
    </submittedName>
</protein>
<accession>A0A0N0U6T1</accession>
<name>A0A0N0U6T1_9HYME</name>
<dbReference type="Proteomes" id="UP000053105">
    <property type="component" value="Unassembled WGS sequence"/>
</dbReference>
<evidence type="ECO:0000313" key="1">
    <source>
        <dbReference type="EMBL" id="KOX78771.1"/>
    </source>
</evidence>
<reference evidence="1 2" key="1">
    <citation type="submission" date="2015-07" db="EMBL/GenBank/DDBJ databases">
        <title>The genome of Melipona quadrifasciata.</title>
        <authorList>
            <person name="Pan H."/>
            <person name="Kapheim K."/>
        </authorList>
    </citation>
    <scope>NUCLEOTIDE SEQUENCE [LARGE SCALE GENOMIC DNA]</scope>
    <source>
        <strain evidence="1">0111107301</strain>
        <tissue evidence="1">Whole body</tissue>
    </source>
</reference>
<dbReference type="EMBL" id="KQ435719">
    <property type="protein sequence ID" value="KOX78771.1"/>
    <property type="molecule type" value="Genomic_DNA"/>
</dbReference>
<organism evidence="1 2">
    <name type="scientific">Melipona quadrifasciata</name>
    <dbReference type="NCBI Taxonomy" id="166423"/>
    <lineage>
        <taxon>Eukaryota</taxon>
        <taxon>Metazoa</taxon>
        <taxon>Ecdysozoa</taxon>
        <taxon>Arthropoda</taxon>
        <taxon>Hexapoda</taxon>
        <taxon>Insecta</taxon>
        <taxon>Pterygota</taxon>
        <taxon>Neoptera</taxon>
        <taxon>Endopterygota</taxon>
        <taxon>Hymenoptera</taxon>
        <taxon>Apocrita</taxon>
        <taxon>Aculeata</taxon>
        <taxon>Apoidea</taxon>
        <taxon>Anthophila</taxon>
        <taxon>Apidae</taxon>
        <taxon>Melipona</taxon>
    </lineage>
</organism>
<sequence length="97" mass="10919">MSKYITVTRDGRVAAPVYRGLEEAYGARTDLHLDPRDSGLGTLLRAMHQHPRSIPLYLIRITNTPSMLNQHSFVPIESQDPSESPRTLRVSDVCVFV</sequence>
<keyword evidence="2" id="KW-1185">Reference proteome</keyword>
<proteinExistence type="predicted"/>
<evidence type="ECO:0000313" key="2">
    <source>
        <dbReference type="Proteomes" id="UP000053105"/>
    </source>
</evidence>
<gene>
    <name evidence="1" type="ORF">WN51_08530</name>
</gene>
<dbReference type="AlphaFoldDB" id="A0A0N0U6T1"/>